<dbReference type="Proteomes" id="UP001172101">
    <property type="component" value="Unassembled WGS sequence"/>
</dbReference>
<dbReference type="EMBL" id="JAUIRO010000001">
    <property type="protein sequence ID" value="KAK0734751.1"/>
    <property type="molecule type" value="Genomic_DNA"/>
</dbReference>
<proteinExistence type="predicted"/>
<name>A0AA40EEQ1_9PEZI</name>
<protein>
    <submittedName>
        <fullName evidence="2">Uncharacterized protein</fullName>
    </submittedName>
</protein>
<feature type="region of interest" description="Disordered" evidence="1">
    <location>
        <begin position="35"/>
        <end position="102"/>
    </location>
</feature>
<comment type="caution">
    <text evidence="2">The sequence shown here is derived from an EMBL/GenBank/DDBJ whole genome shotgun (WGS) entry which is preliminary data.</text>
</comment>
<reference evidence="2" key="1">
    <citation type="submission" date="2023-06" db="EMBL/GenBank/DDBJ databases">
        <title>Genome-scale phylogeny and comparative genomics of the fungal order Sordariales.</title>
        <authorList>
            <consortium name="Lawrence Berkeley National Laboratory"/>
            <person name="Hensen N."/>
            <person name="Bonometti L."/>
            <person name="Westerberg I."/>
            <person name="Brannstrom I.O."/>
            <person name="Guillou S."/>
            <person name="Cros-Aarteil S."/>
            <person name="Calhoun S."/>
            <person name="Haridas S."/>
            <person name="Kuo A."/>
            <person name="Mondo S."/>
            <person name="Pangilinan J."/>
            <person name="Riley R."/>
            <person name="LaButti K."/>
            <person name="Andreopoulos B."/>
            <person name="Lipzen A."/>
            <person name="Chen C."/>
            <person name="Yanf M."/>
            <person name="Daum C."/>
            <person name="Ng V."/>
            <person name="Clum A."/>
            <person name="Steindorff A."/>
            <person name="Ohm R."/>
            <person name="Martin F."/>
            <person name="Silar P."/>
            <person name="Natvig D."/>
            <person name="Lalanne C."/>
            <person name="Gautier V."/>
            <person name="Ament-velasquez S.L."/>
            <person name="Kruys A."/>
            <person name="Hutchinson M.I."/>
            <person name="Powell A.J."/>
            <person name="Barry K."/>
            <person name="Miller A.N."/>
            <person name="Grigoriev I.V."/>
            <person name="Debuchy R."/>
            <person name="Gladieux P."/>
            <person name="Thoren M.H."/>
            <person name="Johannesson H."/>
        </authorList>
    </citation>
    <scope>NUCLEOTIDE SEQUENCE</scope>
    <source>
        <strain evidence="2">SMH2392-1A</strain>
    </source>
</reference>
<evidence type="ECO:0000313" key="2">
    <source>
        <dbReference type="EMBL" id="KAK0734751.1"/>
    </source>
</evidence>
<evidence type="ECO:0000313" key="3">
    <source>
        <dbReference type="Proteomes" id="UP001172101"/>
    </source>
</evidence>
<keyword evidence="3" id="KW-1185">Reference proteome</keyword>
<dbReference type="AlphaFoldDB" id="A0AA40EEQ1"/>
<sequence length="128" mass="14068">MLLLSDGRACVEAEKLENHDCQLVDMLVLLIARKREQPPQDGQHQPRQRDCPTATPGLHSRAARQRVEIAGLGSGDAASRVEAERTKFRRMPRAARKPESKLCPTHSTCIDTEADAIKLGTACIPSLC</sequence>
<gene>
    <name evidence="2" type="ORF">B0T26DRAFT_80919</name>
</gene>
<evidence type="ECO:0000256" key="1">
    <source>
        <dbReference type="SAM" id="MobiDB-lite"/>
    </source>
</evidence>
<dbReference type="GeneID" id="85330524"/>
<dbReference type="RefSeq" id="XP_060303628.1">
    <property type="nucleotide sequence ID" value="XM_060447254.1"/>
</dbReference>
<organism evidence="2 3">
    <name type="scientific">Lasiosphaeria miniovina</name>
    <dbReference type="NCBI Taxonomy" id="1954250"/>
    <lineage>
        <taxon>Eukaryota</taxon>
        <taxon>Fungi</taxon>
        <taxon>Dikarya</taxon>
        <taxon>Ascomycota</taxon>
        <taxon>Pezizomycotina</taxon>
        <taxon>Sordariomycetes</taxon>
        <taxon>Sordariomycetidae</taxon>
        <taxon>Sordariales</taxon>
        <taxon>Lasiosphaeriaceae</taxon>
        <taxon>Lasiosphaeria</taxon>
    </lineage>
</organism>
<accession>A0AA40EEQ1</accession>